<organism evidence="1 2">
    <name type="scientific">Anopheles melas</name>
    <dbReference type="NCBI Taxonomy" id="34690"/>
    <lineage>
        <taxon>Eukaryota</taxon>
        <taxon>Metazoa</taxon>
        <taxon>Ecdysozoa</taxon>
        <taxon>Arthropoda</taxon>
        <taxon>Hexapoda</taxon>
        <taxon>Insecta</taxon>
        <taxon>Pterygota</taxon>
        <taxon>Neoptera</taxon>
        <taxon>Endopterygota</taxon>
        <taxon>Diptera</taxon>
        <taxon>Nematocera</taxon>
        <taxon>Culicoidea</taxon>
        <taxon>Culicidae</taxon>
        <taxon>Anophelinae</taxon>
        <taxon>Anopheles</taxon>
    </lineage>
</organism>
<proteinExistence type="predicted"/>
<reference evidence="1" key="2">
    <citation type="submission" date="2020-05" db="UniProtKB">
        <authorList>
            <consortium name="EnsemblMetazoa"/>
        </authorList>
    </citation>
    <scope>IDENTIFICATION</scope>
    <source>
        <strain evidence="1">CM1001059</strain>
    </source>
</reference>
<evidence type="ECO:0000313" key="2">
    <source>
        <dbReference type="Proteomes" id="UP000075902"/>
    </source>
</evidence>
<name>A0A182TDQ1_9DIPT</name>
<reference evidence="2" key="1">
    <citation type="submission" date="2014-01" db="EMBL/GenBank/DDBJ databases">
        <title>The Genome Sequence of Anopheles melas CM1001059_A (V2).</title>
        <authorList>
            <consortium name="The Broad Institute Genomics Platform"/>
            <person name="Neafsey D.E."/>
            <person name="Besansky N."/>
            <person name="Howell P."/>
            <person name="Walton C."/>
            <person name="Young S.K."/>
            <person name="Zeng Q."/>
            <person name="Gargeya S."/>
            <person name="Fitzgerald M."/>
            <person name="Haas B."/>
            <person name="Abouelleil A."/>
            <person name="Allen A.W."/>
            <person name="Alvarado L."/>
            <person name="Arachchi H.M."/>
            <person name="Berlin A.M."/>
            <person name="Chapman S.B."/>
            <person name="Gainer-Dewar J."/>
            <person name="Goldberg J."/>
            <person name="Griggs A."/>
            <person name="Gujja S."/>
            <person name="Hansen M."/>
            <person name="Howarth C."/>
            <person name="Imamovic A."/>
            <person name="Ireland A."/>
            <person name="Larimer J."/>
            <person name="McCowan C."/>
            <person name="Murphy C."/>
            <person name="Pearson M."/>
            <person name="Poon T.W."/>
            <person name="Priest M."/>
            <person name="Roberts A."/>
            <person name="Saif S."/>
            <person name="Shea T."/>
            <person name="Sisk P."/>
            <person name="Sykes S."/>
            <person name="Wortman J."/>
            <person name="Nusbaum C."/>
            <person name="Birren B."/>
        </authorList>
    </citation>
    <scope>NUCLEOTIDE SEQUENCE [LARGE SCALE GENOMIC DNA]</scope>
    <source>
        <strain evidence="2">CM1001059</strain>
    </source>
</reference>
<dbReference type="STRING" id="34690.A0A182TDQ1"/>
<evidence type="ECO:0000313" key="1">
    <source>
        <dbReference type="EnsemblMetazoa" id="AMEC000466-PA"/>
    </source>
</evidence>
<keyword evidence="2" id="KW-1185">Reference proteome</keyword>
<dbReference type="Proteomes" id="UP000075902">
    <property type="component" value="Unassembled WGS sequence"/>
</dbReference>
<accession>A0A182TDQ1</accession>
<dbReference type="EnsemblMetazoa" id="AMEC000466-RA">
    <property type="protein sequence ID" value="AMEC000466-PA"/>
    <property type="gene ID" value="AMEC000466"/>
</dbReference>
<dbReference type="VEuPathDB" id="VectorBase:AMEC000466"/>
<protein>
    <submittedName>
        <fullName evidence="1">Uncharacterized protein</fullName>
    </submittedName>
</protein>
<sequence>MYVTRFIDRLKFANSNFVRNGTHSCGDVPNSGPEGLNATFDCRIPQKNPFCLLLRLLIRLASRVPSWFGIPPMLDGMVAFSAPPIPSAGFAGTVVLRLFCRSPGFVWLPPTGAWISPTPGVVMGSWSTINAAPQLDQLPMTTPGVGEIQAPVGGNQTNPGDLQNNLNTTVPANPAEGMGGAENATMPSNIGGMPNQLGTRLANRINRANNH</sequence>
<dbReference type="AlphaFoldDB" id="A0A182TDQ1"/>